<dbReference type="OrthoDB" id="252910at2157"/>
<accession>A0A5N5U9F6</accession>
<comment type="subcellular location">
    <subcellularLocation>
        <location evidence="1 7">Cell membrane</location>
        <topology evidence="1 7">Multi-pass membrane protein</topology>
    </subcellularLocation>
</comment>
<feature type="transmembrane region" description="Helical" evidence="7">
    <location>
        <begin position="113"/>
        <end position="138"/>
    </location>
</feature>
<dbReference type="Proteomes" id="UP000326865">
    <property type="component" value="Unassembled WGS sequence"/>
</dbReference>
<name>A0A5N5UGI8_9EURY</name>
<dbReference type="InterPro" id="IPR000515">
    <property type="entry name" value="MetI-like"/>
</dbReference>
<feature type="transmembrane region" description="Helical" evidence="7">
    <location>
        <begin position="224"/>
        <end position="243"/>
    </location>
</feature>
<keyword evidence="5 7" id="KW-1133">Transmembrane helix</keyword>
<organism evidence="11 13">
    <name type="scientific">Halosegnis rubeus</name>
    <dbReference type="NCBI Taxonomy" id="2212850"/>
    <lineage>
        <taxon>Archaea</taxon>
        <taxon>Methanobacteriati</taxon>
        <taxon>Methanobacteriota</taxon>
        <taxon>Stenosarchaea group</taxon>
        <taxon>Halobacteria</taxon>
        <taxon>Halobacteriales</taxon>
        <taxon>Natronomonadaceae</taxon>
        <taxon>Halosegnis</taxon>
    </lineage>
</organism>
<reference evidence="12 13" key="1">
    <citation type="submission" date="2019-10" db="EMBL/GenBank/DDBJ databases">
        <title>Unraveling microbial dark matter from salterns through culturing: the case of the genus Halosegnis.</title>
        <authorList>
            <person name="Duran-Viseras A."/>
            <person name="Andrei A.-S."/>
            <person name="Vera-Gargallo B."/>
            <person name="Ghai R."/>
            <person name="Sanchez-Porro C."/>
            <person name="Ventosa A."/>
        </authorList>
    </citation>
    <scope>NUCLEOTIDE SEQUENCE [LARGE SCALE GENOMIC DNA]</scope>
    <source>
        <strain evidence="11 13">F17-44</strain>
        <strain evidence="9 14">F18-79</strain>
        <strain evidence="10 12">F19-13</strain>
    </source>
</reference>
<protein>
    <submittedName>
        <fullName evidence="11">ABC transporter permease subunit</fullName>
    </submittedName>
</protein>
<evidence type="ECO:0000313" key="13">
    <source>
        <dbReference type="Proteomes" id="UP000326302"/>
    </source>
</evidence>
<keyword evidence="2 7" id="KW-0813">Transport</keyword>
<dbReference type="PANTHER" id="PTHR30043:SF1">
    <property type="entry name" value="ABC TRANSPORT SYSTEM PERMEASE PROTEIN P69"/>
    <property type="match status" value="1"/>
</dbReference>
<dbReference type="Gene3D" id="1.10.3720.10">
    <property type="entry name" value="MetI-like"/>
    <property type="match status" value="1"/>
</dbReference>
<evidence type="ECO:0000259" key="8">
    <source>
        <dbReference type="PROSITE" id="PS50928"/>
    </source>
</evidence>
<feature type="transmembrane region" description="Helical" evidence="7">
    <location>
        <begin position="150"/>
        <end position="174"/>
    </location>
</feature>
<gene>
    <name evidence="9" type="ORF">DM867_12395</name>
    <name evidence="11" type="ORF">DMP03_00270</name>
    <name evidence="10" type="ORF">DP108_11900</name>
</gene>
<evidence type="ECO:0000256" key="7">
    <source>
        <dbReference type="RuleBase" id="RU363032"/>
    </source>
</evidence>
<dbReference type="GO" id="GO:0005886">
    <property type="term" value="C:plasma membrane"/>
    <property type="evidence" value="ECO:0007669"/>
    <property type="project" value="UniProtKB-SubCell"/>
</dbReference>
<keyword evidence="4 7" id="KW-0812">Transmembrane</keyword>
<feature type="transmembrane region" description="Helical" evidence="7">
    <location>
        <begin position="22"/>
        <end position="42"/>
    </location>
</feature>
<evidence type="ECO:0000313" key="10">
    <source>
        <dbReference type="EMBL" id="KAB7514471.1"/>
    </source>
</evidence>
<comment type="similarity">
    <text evidence="7">Belongs to the binding-protein-dependent transport system permease family.</text>
</comment>
<evidence type="ECO:0000313" key="11">
    <source>
        <dbReference type="EMBL" id="KAB7517839.1"/>
    </source>
</evidence>
<dbReference type="EMBL" id="QJOW01000001">
    <property type="protein sequence ID" value="KAB7517839.1"/>
    <property type="molecule type" value="Genomic_DNA"/>
</dbReference>
<evidence type="ECO:0000256" key="4">
    <source>
        <dbReference type="ARBA" id="ARBA00022692"/>
    </source>
</evidence>
<evidence type="ECO:0000313" key="12">
    <source>
        <dbReference type="Proteomes" id="UP000326207"/>
    </source>
</evidence>
<dbReference type="Pfam" id="PF00528">
    <property type="entry name" value="BPD_transp_1"/>
    <property type="match status" value="1"/>
</dbReference>
<evidence type="ECO:0000256" key="6">
    <source>
        <dbReference type="ARBA" id="ARBA00023136"/>
    </source>
</evidence>
<feature type="domain" description="ABC transmembrane type-1" evidence="8">
    <location>
        <begin position="114"/>
        <end position="299"/>
    </location>
</feature>
<keyword evidence="6 7" id="KW-0472">Membrane</keyword>
<dbReference type="SUPFAM" id="SSF161098">
    <property type="entry name" value="MetI-like"/>
    <property type="match status" value="1"/>
</dbReference>
<dbReference type="EMBL" id="QKKZ01000008">
    <property type="protein sequence ID" value="KAB7512536.1"/>
    <property type="molecule type" value="Genomic_DNA"/>
</dbReference>
<dbReference type="RefSeq" id="WP_152118746.1">
    <property type="nucleotide sequence ID" value="NZ_QJOW01000001.1"/>
</dbReference>
<evidence type="ECO:0000256" key="2">
    <source>
        <dbReference type="ARBA" id="ARBA00022448"/>
    </source>
</evidence>
<dbReference type="EMBL" id="QMDY01000009">
    <property type="protein sequence ID" value="KAB7514471.1"/>
    <property type="molecule type" value="Genomic_DNA"/>
</dbReference>
<dbReference type="Proteomes" id="UP000326207">
    <property type="component" value="Unassembled WGS sequence"/>
</dbReference>
<keyword evidence="14" id="KW-1185">Reference proteome</keyword>
<accession>A0A5N5UGI8</accession>
<accession>A0A5N5U1W6</accession>
<evidence type="ECO:0000313" key="14">
    <source>
        <dbReference type="Proteomes" id="UP000326865"/>
    </source>
</evidence>
<comment type="caution">
    <text evidence="11">The sequence shown here is derived from an EMBL/GenBank/DDBJ whole genome shotgun (WGS) entry which is preliminary data.</text>
</comment>
<evidence type="ECO:0000313" key="9">
    <source>
        <dbReference type="EMBL" id="KAB7512536.1"/>
    </source>
</evidence>
<dbReference type="GO" id="GO:0055085">
    <property type="term" value="P:transmembrane transport"/>
    <property type="evidence" value="ECO:0007669"/>
    <property type="project" value="InterPro"/>
</dbReference>
<dbReference type="PANTHER" id="PTHR30043">
    <property type="entry name" value="PHOSPHONATES TRANSPORT SYSTEM PERMEASE PROTEIN"/>
    <property type="match status" value="1"/>
</dbReference>
<evidence type="ECO:0000256" key="1">
    <source>
        <dbReference type="ARBA" id="ARBA00004651"/>
    </source>
</evidence>
<keyword evidence="3" id="KW-1003">Cell membrane</keyword>
<dbReference type="CDD" id="cd06261">
    <property type="entry name" value="TM_PBP2"/>
    <property type="match status" value="1"/>
</dbReference>
<sequence length="336" mass="36353">MATSDIQNVKERIESQQLVRRILGFFGLFVILGLTALGMVYVEFTLAQFIQQFPIWLDSVSRFLQPDFIDLTLATRQEEIGGLGAIWYTLTNPWTIVEAAGQTQLSGSLLVPAAITTIIVGFTGTVLGFPLALLFGVLGSERVTPFPFNFIFRGTMSAIRSVPALVWVFIYIALFGISEKSAIIAIATDTIGNLGRLFTDELEEIDDGPIEAISSTGAGRAQTVIFGMLSQVSTSFIAWTLYVLEINTRIAISLGVVGAGGLGQYIKLKLQFGSDQAYAAAAAGLIMVMLIVVSVELISSRIRARLRPGEDTGKGLVETVRGLFDGNKWLGRTDAN</sequence>
<dbReference type="InterPro" id="IPR035906">
    <property type="entry name" value="MetI-like_sf"/>
</dbReference>
<evidence type="ECO:0000256" key="3">
    <source>
        <dbReference type="ARBA" id="ARBA00022475"/>
    </source>
</evidence>
<dbReference type="PROSITE" id="PS50928">
    <property type="entry name" value="ABC_TM1"/>
    <property type="match status" value="1"/>
</dbReference>
<dbReference type="AlphaFoldDB" id="A0A5N5UGI8"/>
<proteinExistence type="inferred from homology"/>
<evidence type="ECO:0000256" key="5">
    <source>
        <dbReference type="ARBA" id="ARBA00022989"/>
    </source>
</evidence>
<dbReference type="Proteomes" id="UP000326302">
    <property type="component" value="Unassembled WGS sequence"/>
</dbReference>
<feature type="transmembrane region" description="Helical" evidence="7">
    <location>
        <begin position="278"/>
        <end position="298"/>
    </location>
</feature>
<feature type="transmembrane region" description="Helical" evidence="7">
    <location>
        <begin position="250"/>
        <end position="266"/>
    </location>
</feature>